<evidence type="ECO:0000256" key="4">
    <source>
        <dbReference type="ARBA" id="ARBA00022982"/>
    </source>
</evidence>
<evidence type="ECO:0000313" key="8">
    <source>
        <dbReference type="Proteomes" id="UP000319771"/>
    </source>
</evidence>
<name>A0A538UF73_UNCEI</name>
<dbReference type="PANTHER" id="PTHR21294:SF8">
    <property type="entry name" value="ELECTRON TRANSFER FLAVOPROTEIN SUBUNIT BETA"/>
    <property type="match status" value="1"/>
</dbReference>
<dbReference type="EMBL" id="VBPB01000002">
    <property type="protein sequence ID" value="TMQ74319.1"/>
    <property type="molecule type" value="Genomic_DNA"/>
</dbReference>
<dbReference type="GO" id="GO:0009055">
    <property type="term" value="F:electron transfer activity"/>
    <property type="evidence" value="ECO:0007669"/>
    <property type="project" value="InterPro"/>
</dbReference>
<dbReference type="InterPro" id="IPR000049">
    <property type="entry name" value="ET-Flavoprotein_bsu_CS"/>
</dbReference>
<evidence type="ECO:0000256" key="2">
    <source>
        <dbReference type="ARBA" id="ARBA00016797"/>
    </source>
</evidence>
<dbReference type="CDD" id="cd01714">
    <property type="entry name" value="ETF_beta"/>
    <property type="match status" value="1"/>
</dbReference>
<dbReference type="PROSITE" id="PS01065">
    <property type="entry name" value="ETF_BETA"/>
    <property type="match status" value="1"/>
</dbReference>
<dbReference type="PANTHER" id="PTHR21294">
    <property type="entry name" value="ELECTRON TRANSFER FLAVOPROTEIN BETA-SUBUNIT"/>
    <property type="match status" value="1"/>
</dbReference>
<dbReference type="Gene3D" id="3.40.50.620">
    <property type="entry name" value="HUPs"/>
    <property type="match status" value="1"/>
</dbReference>
<organism evidence="7 8">
    <name type="scientific">Eiseniibacteriota bacterium</name>
    <dbReference type="NCBI Taxonomy" id="2212470"/>
    <lineage>
        <taxon>Bacteria</taxon>
        <taxon>Candidatus Eiseniibacteriota</taxon>
    </lineage>
</organism>
<proteinExistence type="inferred from homology"/>
<dbReference type="InterPro" id="IPR012255">
    <property type="entry name" value="ETF_b"/>
</dbReference>
<evidence type="ECO:0000256" key="1">
    <source>
        <dbReference type="ARBA" id="ARBA00007557"/>
    </source>
</evidence>
<dbReference type="InterPro" id="IPR014729">
    <property type="entry name" value="Rossmann-like_a/b/a_fold"/>
</dbReference>
<reference evidence="7 8" key="1">
    <citation type="journal article" date="2019" name="Nat. Microbiol.">
        <title>Mediterranean grassland soil C-N compound turnover is dependent on rainfall and depth, and is mediated by genomically divergent microorganisms.</title>
        <authorList>
            <person name="Diamond S."/>
            <person name="Andeer P.F."/>
            <person name="Li Z."/>
            <person name="Crits-Christoph A."/>
            <person name="Burstein D."/>
            <person name="Anantharaman K."/>
            <person name="Lane K.R."/>
            <person name="Thomas B.C."/>
            <person name="Pan C."/>
            <person name="Northen T.R."/>
            <person name="Banfield J.F."/>
        </authorList>
    </citation>
    <scope>NUCLEOTIDE SEQUENCE [LARGE SCALE GENOMIC DNA]</scope>
    <source>
        <strain evidence="7">WS_11</strain>
    </source>
</reference>
<comment type="caution">
    <text evidence="7">The sequence shown here is derived from an EMBL/GenBank/DDBJ whole genome shotgun (WGS) entry which is preliminary data.</text>
</comment>
<feature type="domain" description="Electron transfer flavoprotein alpha/beta-subunit N-terminal" evidence="6">
    <location>
        <begin position="23"/>
        <end position="214"/>
    </location>
</feature>
<comment type="similarity">
    <text evidence="1">Belongs to the ETF beta-subunit/FixA family.</text>
</comment>
<keyword evidence="3" id="KW-0813">Transport</keyword>
<dbReference type="SMART" id="SM00893">
    <property type="entry name" value="ETF"/>
    <property type="match status" value="1"/>
</dbReference>
<dbReference type="PIRSF" id="PIRSF000090">
    <property type="entry name" value="Beta-ETF"/>
    <property type="match status" value="1"/>
</dbReference>
<protein>
    <recommendedName>
        <fullName evidence="2">Electron transfer flavoprotein subunit beta</fullName>
    </recommendedName>
    <alternativeName>
        <fullName evidence="5">Electron transfer flavoprotein small subunit</fullName>
    </alternativeName>
</protein>
<dbReference type="Proteomes" id="UP000319771">
    <property type="component" value="Unassembled WGS sequence"/>
</dbReference>
<sequence>MLQVVCIKQVADTETRVKVASDGRTLDPTAVTWILNPYDEFAIEQALRIREAAGAGEVVVLSLGGAGVQTTLRNALAMGADRAIHLKTDGAPPEPLQVARAIAAELKGLDARLLWFGKQAVDDDAAQVPPMVAELLGHPCVTVVAAITLSADATQAVAEREVEGGREVVEVTLPAVLSAEKGLNEPRFASLKGIMAAKKKPIDEKAVTLAPPALEVVSLALPAARSPGRIVGQGAAAVPELVRVLREEAKVI</sequence>
<dbReference type="SUPFAM" id="SSF52402">
    <property type="entry name" value="Adenine nucleotide alpha hydrolases-like"/>
    <property type="match status" value="1"/>
</dbReference>
<dbReference type="Pfam" id="PF01012">
    <property type="entry name" value="ETF"/>
    <property type="match status" value="1"/>
</dbReference>
<gene>
    <name evidence="7" type="ORF">E6K81_00170</name>
</gene>
<dbReference type="AlphaFoldDB" id="A0A538UF73"/>
<keyword evidence="4" id="KW-0249">Electron transport</keyword>
<evidence type="ECO:0000256" key="5">
    <source>
        <dbReference type="ARBA" id="ARBA00042002"/>
    </source>
</evidence>
<evidence type="ECO:0000313" key="7">
    <source>
        <dbReference type="EMBL" id="TMQ74319.1"/>
    </source>
</evidence>
<dbReference type="InterPro" id="IPR033948">
    <property type="entry name" value="ETF_beta_N"/>
</dbReference>
<accession>A0A538UF73</accession>
<evidence type="ECO:0000256" key="3">
    <source>
        <dbReference type="ARBA" id="ARBA00022448"/>
    </source>
</evidence>
<evidence type="ECO:0000259" key="6">
    <source>
        <dbReference type="SMART" id="SM00893"/>
    </source>
</evidence>
<dbReference type="InterPro" id="IPR014730">
    <property type="entry name" value="ETF_a/b_N"/>
</dbReference>